<dbReference type="EMBL" id="VBAO01000020">
    <property type="protein sequence ID" value="TMI84689.1"/>
    <property type="molecule type" value="Genomic_DNA"/>
</dbReference>
<dbReference type="AlphaFoldDB" id="A0A537JMB2"/>
<comment type="caution">
    <text evidence="3">The sequence shown here is derived from an EMBL/GenBank/DDBJ whole genome shotgun (WGS) entry which is preliminary data.</text>
</comment>
<reference evidence="3 4" key="1">
    <citation type="journal article" date="2019" name="Nat. Microbiol.">
        <title>Mediterranean grassland soil C-N compound turnover is dependent on rainfall and depth, and is mediated by genomically divergent microorganisms.</title>
        <authorList>
            <person name="Diamond S."/>
            <person name="Andeer P.F."/>
            <person name="Li Z."/>
            <person name="Crits-Christoph A."/>
            <person name="Burstein D."/>
            <person name="Anantharaman K."/>
            <person name="Lane K.R."/>
            <person name="Thomas B.C."/>
            <person name="Pan C."/>
            <person name="Northen T.R."/>
            <person name="Banfield J.F."/>
        </authorList>
    </citation>
    <scope>NUCLEOTIDE SEQUENCE [LARGE SCALE GENOMIC DNA]</scope>
    <source>
        <strain evidence="3">NP_7</strain>
    </source>
</reference>
<protein>
    <recommendedName>
        <fullName evidence="5">Twin-arginine translocation signal domain-containing protein</fullName>
    </recommendedName>
</protein>
<feature type="chain" id="PRO_5022008240" description="Twin-arginine translocation signal domain-containing protein" evidence="2">
    <location>
        <begin position="26"/>
        <end position="99"/>
    </location>
</feature>
<evidence type="ECO:0000313" key="4">
    <source>
        <dbReference type="Proteomes" id="UP000320048"/>
    </source>
</evidence>
<accession>A0A537JMB2</accession>
<organism evidence="3 4">
    <name type="scientific">Candidatus Segetimicrobium genomatis</name>
    <dbReference type="NCBI Taxonomy" id="2569760"/>
    <lineage>
        <taxon>Bacteria</taxon>
        <taxon>Bacillati</taxon>
        <taxon>Candidatus Sysuimicrobiota</taxon>
        <taxon>Candidatus Sysuimicrobiia</taxon>
        <taxon>Candidatus Sysuimicrobiales</taxon>
        <taxon>Candidatus Segetimicrobiaceae</taxon>
        <taxon>Candidatus Segetimicrobium</taxon>
    </lineage>
</organism>
<keyword evidence="2" id="KW-0732">Signal</keyword>
<sequence length="99" mass="10911">MNRKDFLVTAAGVAATLAASTAALAKTTTTPPTQKPTRGEAGSARNMKRVRYMLERLIDELQHDQRDYGGYRVKAIASLQQARGDIEQALQWDKAHPSK</sequence>
<gene>
    <name evidence="3" type="ORF">E6H04_00820</name>
</gene>
<name>A0A537JMB2_9BACT</name>
<proteinExistence type="predicted"/>
<evidence type="ECO:0000256" key="1">
    <source>
        <dbReference type="SAM" id="MobiDB-lite"/>
    </source>
</evidence>
<dbReference type="Proteomes" id="UP000320048">
    <property type="component" value="Unassembled WGS sequence"/>
</dbReference>
<feature type="signal peptide" evidence="2">
    <location>
        <begin position="1"/>
        <end position="25"/>
    </location>
</feature>
<evidence type="ECO:0008006" key="5">
    <source>
        <dbReference type="Google" id="ProtNLM"/>
    </source>
</evidence>
<feature type="region of interest" description="Disordered" evidence="1">
    <location>
        <begin position="24"/>
        <end position="46"/>
    </location>
</feature>
<feature type="compositionally biased region" description="Low complexity" evidence="1">
    <location>
        <begin position="24"/>
        <end position="36"/>
    </location>
</feature>
<evidence type="ECO:0000313" key="3">
    <source>
        <dbReference type="EMBL" id="TMI84689.1"/>
    </source>
</evidence>
<evidence type="ECO:0000256" key="2">
    <source>
        <dbReference type="SAM" id="SignalP"/>
    </source>
</evidence>